<dbReference type="PANTHER" id="PTHR46609">
    <property type="entry name" value="EXONUCLEASE, PHAGE-TYPE/RECB, C-TERMINAL DOMAIN-CONTAINING PROTEIN"/>
    <property type="match status" value="1"/>
</dbReference>
<dbReference type="InterPro" id="IPR011335">
    <property type="entry name" value="Restrct_endonuc-II-like"/>
</dbReference>
<dbReference type="GO" id="GO:0006281">
    <property type="term" value="P:DNA repair"/>
    <property type="evidence" value="ECO:0007669"/>
    <property type="project" value="UniProtKB-ARBA"/>
</dbReference>
<dbReference type="InterPro" id="IPR019080">
    <property type="entry name" value="YqaJ_viral_recombinase"/>
</dbReference>
<sequence length="106" mass="12292">TNWGKEHEKIAINLYEELNNTEVQECGFFVDIEKPFLGASPDGLIGERGLVEVKCPQIASNMTPKEATHKKILKFFEIVNDKLHLKTTHNYYFQVQGQLHITKREY</sequence>
<dbReference type="InterPro" id="IPR051703">
    <property type="entry name" value="NF-kappa-B_Signaling_Reg"/>
</dbReference>
<dbReference type="CDD" id="cd22343">
    <property type="entry name" value="PDDEXK_lambda_exonuclease-like"/>
    <property type="match status" value="1"/>
</dbReference>
<accession>V5GEJ9</accession>
<evidence type="ECO:0000313" key="2">
    <source>
        <dbReference type="EMBL" id="JAB60102.1"/>
    </source>
</evidence>
<dbReference type="EMBL" id="GALX01008364">
    <property type="protein sequence ID" value="JAB60102.1"/>
    <property type="molecule type" value="Transcribed_RNA"/>
</dbReference>
<protein>
    <recommendedName>
        <fullName evidence="1">YqaJ viral recombinase domain-containing protein</fullName>
    </recommendedName>
</protein>
<feature type="non-terminal residue" evidence="2">
    <location>
        <position position="1"/>
    </location>
</feature>
<dbReference type="Pfam" id="PF09588">
    <property type="entry name" value="YqaJ"/>
    <property type="match status" value="1"/>
</dbReference>
<proteinExistence type="predicted"/>
<organism evidence="2">
    <name type="scientific">Anoplophora glabripennis</name>
    <name type="common">Asian longhorn beetle</name>
    <name type="synonym">Anoplophora nobilis</name>
    <dbReference type="NCBI Taxonomy" id="217634"/>
    <lineage>
        <taxon>Eukaryota</taxon>
        <taxon>Metazoa</taxon>
        <taxon>Ecdysozoa</taxon>
        <taxon>Arthropoda</taxon>
        <taxon>Hexapoda</taxon>
        <taxon>Insecta</taxon>
        <taxon>Pterygota</taxon>
        <taxon>Neoptera</taxon>
        <taxon>Endopterygota</taxon>
        <taxon>Coleoptera</taxon>
        <taxon>Polyphaga</taxon>
        <taxon>Cucujiformia</taxon>
        <taxon>Chrysomeloidea</taxon>
        <taxon>Cerambycidae</taxon>
        <taxon>Lamiinae</taxon>
        <taxon>Lamiini</taxon>
        <taxon>Anoplophora</taxon>
    </lineage>
</organism>
<dbReference type="AlphaFoldDB" id="V5GEJ9"/>
<dbReference type="Gene3D" id="3.90.320.10">
    <property type="match status" value="1"/>
</dbReference>
<dbReference type="InterPro" id="IPR011604">
    <property type="entry name" value="PDDEXK-like_dom_sf"/>
</dbReference>
<reference evidence="2" key="1">
    <citation type="submission" date="2013-07" db="EMBL/GenBank/DDBJ databases">
        <title>Midgut Transcriptome Profiling of Anoplphora glabripennis, a Lignocellulose Degrading, Wood-Boring Cerambycid.</title>
        <authorList>
            <person name="Scully E.D."/>
            <person name="Hoover K."/>
            <person name="Carlson J.E."/>
            <person name="Tien M."/>
            <person name="Geib S.M."/>
        </authorList>
    </citation>
    <scope>NUCLEOTIDE SEQUENCE</scope>
</reference>
<feature type="non-terminal residue" evidence="2">
    <location>
        <position position="106"/>
    </location>
</feature>
<evidence type="ECO:0000259" key="1">
    <source>
        <dbReference type="Pfam" id="PF09588"/>
    </source>
</evidence>
<name>V5GEJ9_ANOGL</name>
<dbReference type="SUPFAM" id="SSF52980">
    <property type="entry name" value="Restriction endonuclease-like"/>
    <property type="match status" value="1"/>
</dbReference>
<dbReference type="PANTHER" id="PTHR46609:SF8">
    <property type="entry name" value="YQAJ VIRAL RECOMBINASE DOMAIN-CONTAINING PROTEIN"/>
    <property type="match status" value="1"/>
</dbReference>
<feature type="domain" description="YqaJ viral recombinase" evidence="1">
    <location>
        <begin position="2"/>
        <end position="104"/>
    </location>
</feature>